<dbReference type="HAMAP" id="MF_00171">
    <property type="entry name" value="TruA"/>
    <property type="match status" value="1"/>
</dbReference>
<evidence type="ECO:0000256" key="3">
    <source>
        <dbReference type="ARBA" id="ARBA00023235"/>
    </source>
</evidence>
<keyword evidence="9" id="KW-0456">Lyase</keyword>
<dbReference type="Gene3D" id="3.30.70.580">
    <property type="entry name" value="Pseudouridine synthase I, catalytic domain, N-terminal subdomain"/>
    <property type="match status" value="1"/>
</dbReference>
<accession>A0A1D7QZU7</accession>
<dbReference type="InterPro" id="IPR020095">
    <property type="entry name" value="PsdUridine_synth_TruA_C"/>
</dbReference>
<dbReference type="PIRSF" id="PIRSF001430">
    <property type="entry name" value="tRNA_psdUrid_synth"/>
    <property type="match status" value="1"/>
</dbReference>
<organism evidence="9 10">
    <name type="scientific">Salisediminibacterium beveridgei</name>
    <dbReference type="NCBI Taxonomy" id="632773"/>
    <lineage>
        <taxon>Bacteria</taxon>
        <taxon>Bacillati</taxon>
        <taxon>Bacillota</taxon>
        <taxon>Bacilli</taxon>
        <taxon>Bacillales</taxon>
        <taxon>Bacillaceae</taxon>
        <taxon>Salisediminibacterium</taxon>
    </lineage>
</organism>
<sequence>MTRILIRIQYDGSGFNGYQKQLNGRTVQDALERALSVIHKANSWPCTSSGRTDTAVHGLNQAVHFDTPLSISMERWPMALNSVLPDDVQVLQAMTVPAGFHARYDTVGKVYRYRIYTTGSRDVFRRHYAHHVKGNLDPVRIQKAAAHLEGTHDFTSMTSAKTEVVDKVRTLFRVQVEQNGDDLELVFVGSGFLYQMVRVLTGTLLKIGSGEWEPAIIPQIIARKDRIAAGPTAPGNGLYLEDVFYDEESLQAYLRELDEPAGGRT</sequence>
<comment type="function">
    <text evidence="4">Formation of pseudouridine at positions 38, 39 and 40 in the anticodon stem and loop of transfer RNAs.</text>
</comment>
<evidence type="ECO:0000256" key="4">
    <source>
        <dbReference type="HAMAP-Rule" id="MF_00171"/>
    </source>
</evidence>
<evidence type="ECO:0000259" key="8">
    <source>
        <dbReference type="Pfam" id="PF01416"/>
    </source>
</evidence>
<proteinExistence type="inferred from homology"/>
<keyword evidence="10" id="KW-1185">Reference proteome</keyword>
<dbReference type="Proteomes" id="UP000094463">
    <property type="component" value="Chromosome"/>
</dbReference>
<dbReference type="AlphaFoldDB" id="A0A1D7QZU7"/>
<evidence type="ECO:0000256" key="1">
    <source>
        <dbReference type="ARBA" id="ARBA00009375"/>
    </source>
</evidence>
<dbReference type="InterPro" id="IPR020097">
    <property type="entry name" value="PsdUridine_synth_TruA_a/b_dom"/>
</dbReference>
<dbReference type="KEGG" id="bbev:BBEV_3214"/>
<evidence type="ECO:0000313" key="9">
    <source>
        <dbReference type="EMBL" id="AOM84529.1"/>
    </source>
</evidence>
<comment type="caution">
    <text evidence="4">Lacks conserved residue(s) required for the propagation of feature annotation.</text>
</comment>
<feature type="domain" description="Pseudouridine synthase I TruA alpha/beta" evidence="8">
    <location>
        <begin position="9"/>
        <end position="105"/>
    </location>
</feature>
<dbReference type="InterPro" id="IPR001406">
    <property type="entry name" value="PsdUridine_synth_TruA"/>
</dbReference>
<dbReference type="GO" id="GO:0031119">
    <property type="term" value="P:tRNA pseudouridine synthesis"/>
    <property type="evidence" value="ECO:0007669"/>
    <property type="project" value="UniProtKB-UniRule"/>
</dbReference>
<protein>
    <recommendedName>
        <fullName evidence="4">tRNA pseudouridine synthase A</fullName>
        <ecNumber evidence="4">5.4.99.12</ecNumber>
    </recommendedName>
    <alternativeName>
        <fullName evidence="4">tRNA pseudouridine(38-40) synthase</fullName>
    </alternativeName>
    <alternativeName>
        <fullName evidence="4">tRNA pseudouridylate synthase I</fullName>
    </alternativeName>
    <alternativeName>
        <fullName evidence="4">tRNA-uridine isomerase I</fullName>
    </alternativeName>
</protein>
<keyword evidence="2 4" id="KW-0819">tRNA processing</keyword>
<dbReference type="EC" id="5.4.99.12" evidence="4"/>
<dbReference type="InterPro" id="IPR020094">
    <property type="entry name" value="TruA/RsuA/RluB/E/F_N"/>
</dbReference>
<evidence type="ECO:0000256" key="6">
    <source>
        <dbReference type="PIRSR" id="PIRSR001430-2"/>
    </source>
</evidence>
<dbReference type="PANTHER" id="PTHR11142:SF0">
    <property type="entry name" value="TRNA PSEUDOURIDINE SYNTHASE-LIKE 1"/>
    <property type="match status" value="1"/>
</dbReference>
<dbReference type="CDD" id="cd02570">
    <property type="entry name" value="PseudoU_synth_EcTruA"/>
    <property type="match status" value="1"/>
</dbReference>
<dbReference type="GO" id="GO:0160147">
    <property type="term" value="F:tRNA pseudouridine(38-40) synthase activity"/>
    <property type="evidence" value="ECO:0007669"/>
    <property type="project" value="UniProtKB-EC"/>
</dbReference>
<dbReference type="OrthoDB" id="9811823at2"/>
<dbReference type="NCBIfam" id="TIGR00071">
    <property type="entry name" value="hisT_truA"/>
    <property type="match status" value="1"/>
</dbReference>
<dbReference type="RefSeq" id="WP_069366402.1">
    <property type="nucleotide sequence ID" value="NZ_CP012502.1"/>
</dbReference>
<dbReference type="PATRIC" id="fig|632773.3.peg.3373"/>
<evidence type="ECO:0000256" key="7">
    <source>
        <dbReference type="RuleBase" id="RU003792"/>
    </source>
</evidence>
<dbReference type="Gene3D" id="3.30.70.660">
    <property type="entry name" value="Pseudouridine synthase I, catalytic domain, C-terminal subdomain"/>
    <property type="match status" value="1"/>
</dbReference>
<feature type="domain" description="Pseudouridine synthase I TruA alpha/beta" evidence="8">
    <location>
        <begin position="144"/>
        <end position="246"/>
    </location>
</feature>
<evidence type="ECO:0000313" key="10">
    <source>
        <dbReference type="Proteomes" id="UP000094463"/>
    </source>
</evidence>
<comment type="subunit">
    <text evidence="4">Homodimer.</text>
</comment>
<dbReference type="Pfam" id="PF01416">
    <property type="entry name" value="PseudoU_synth_1"/>
    <property type="match status" value="2"/>
</dbReference>
<dbReference type="GO" id="GO:0003723">
    <property type="term" value="F:RNA binding"/>
    <property type="evidence" value="ECO:0007669"/>
    <property type="project" value="InterPro"/>
</dbReference>
<feature type="active site" description="Nucleophile" evidence="4 5">
    <location>
        <position position="53"/>
    </location>
</feature>
<dbReference type="PANTHER" id="PTHR11142">
    <property type="entry name" value="PSEUDOURIDYLATE SYNTHASE"/>
    <property type="match status" value="1"/>
</dbReference>
<dbReference type="STRING" id="632773.BBEV_3214"/>
<comment type="similarity">
    <text evidence="1 4 7">Belongs to the tRNA pseudouridine synthase TruA family.</text>
</comment>
<dbReference type="FunFam" id="3.30.70.580:FF:000001">
    <property type="entry name" value="tRNA pseudouridine synthase A"/>
    <property type="match status" value="1"/>
</dbReference>
<name>A0A1D7QZU7_9BACI</name>
<dbReference type="GO" id="GO:0016829">
    <property type="term" value="F:lyase activity"/>
    <property type="evidence" value="ECO:0007669"/>
    <property type="project" value="UniProtKB-KW"/>
</dbReference>
<dbReference type="SUPFAM" id="SSF55120">
    <property type="entry name" value="Pseudouridine synthase"/>
    <property type="match status" value="1"/>
</dbReference>
<keyword evidence="3 4" id="KW-0413">Isomerase</keyword>
<evidence type="ECO:0000256" key="5">
    <source>
        <dbReference type="PIRSR" id="PIRSR001430-1"/>
    </source>
</evidence>
<feature type="binding site" evidence="4 6">
    <location>
        <position position="111"/>
    </location>
    <ligand>
        <name>substrate</name>
    </ligand>
</feature>
<gene>
    <name evidence="4 9" type="primary">truA</name>
    <name evidence="9" type="ORF">BBEV_3214</name>
</gene>
<dbReference type="InterPro" id="IPR020103">
    <property type="entry name" value="PsdUridine_synth_cat_dom_sf"/>
</dbReference>
<dbReference type="EMBL" id="CP012502">
    <property type="protein sequence ID" value="AOM84529.1"/>
    <property type="molecule type" value="Genomic_DNA"/>
</dbReference>
<evidence type="ECO:0000256" key="2">
    <source>
        <dbReference type="ARBA" id="ARBA00022694"/>
    </source>
</evidence>
<comment type="catalytic activity">
    <reaction evidence="4 7">
        <text>uridine(38/39/40) in tRNA = pseudouridine(38/39/40) in tRNA</text>
        <dbReference type="Rhea" id="RHEA:22376"/>
        <dbReference type="Rhea" id="RHEA-COMP:10085"/>
        <dbReference type="Rhea" id="RHEA-COMP:10087"/>
        <dbReference type="ChEBI" id="CHEBI:65314"/>
        <dbReference type="ChEBI" id="CHEBI:65315"/>
        <dbReference type="EC" id="5.4.99.12"/>
    </reaction>
</comment>
<reference evidence="9 10" key="1">
    <citation type="submission" date="2015-08" db="EMBL/GenBank/DDBJ databases">
        <title>The complete genome sequence of Bacillus beveridgei MLTeJB.</title>
        <authorList>
            <person name="Hanson T.E."/>
            <person name="Mesa C."/>
            <person name="Basesman S.M."/>
            <person name="Oremland R.S."/>
        </authorList>
    </citation>
    <scope>NUCLEOTIDE SEQUENCE [LARGE SCALE GENOMIC DNA]</scope>
    <source>
        <strain evidence="9 10">MLTeJB</strain>
    </source>
</reference>